<dbReference type="GO" id="GO:0055085">
    <property type="term" value="P:transmembrane transport"/>
    <property type="evidence" value="ECO:0007669"/>
    <property type="project" value="InterPro"/>
</dbReference>
<dbReference type="Pfam" id="PF00528">
    <property type="entry name" value="BPD_transp_1"/>
    <property type="match status" value="1"/>
</dbReference>
<dbReference type="GO" id="GO:0005886">
    <property type="term" value="C:plasma membrane"/>
    <property type="evidence" value="ECO:0007669"/>
    <property type="project" value="UniProtKB-SubCell"/>
</dbReference>
<reference evidence="10 11" key="1">
    <citation type="submission" date="2018-07" db="EMBL/GenBank/DDBJ databases">
        <title>Venubactetium sediminum gen. nov., sp. nov., isolated from a marine solar saltern.</title>
        <authorList>
            <person name="Wang S."/>
        </authorList>
    </citation>
    <scope>NUCLEOTIDE SEQUENCE [LARGE SCALE GENOMIC DNA]</scope>
    <source>
        <strain evidence="10 11">WD2A32</strain>
    </source>
</reference>
<evidence type="ECO:0000313" key="10">
    <source>
        <dbReference type="EMBL" id="RDD62077.1"/>
    </source>
</evidence>
<feature type="transmembrane region" description="Helical" evidence="7">
    <location>
        <begin position="165"/>
        <end position="184"/>
    </location>
</feature>
<keyword evidence="3" id="KW-1003">Cell membrane</keyword>
<comment type="subcellular location">
    <subcellularLocation>
        <location evidence="1 7">Cell membrane</location>
        <topology evidence="1 7">Multi-pass membrane protein</topology>
    </subcellularLocation>
</comment>
<dbReference type="SUPFAM" id="SSF161098">
    <property type="entry name" value="MetI-like"/>
    <property type="match status" value="1"/>
</dbReference>
<dbReference type="InterPro" id="IPR035906">
    <property type="entry name" value="MetI-like_sf"/>
</dbReference>
<dbReference type="EMBL" id="QPMH01000007">
    <property type="protein sequence ID" value="RDD62077.1"/>
    <property type="molecule type" value="Genomic_DNA"/>
</dbReference>
<keyword evidence="4 7" id="KW-0812">Transmembrane</keyword>
<evidence type="ECO:0000256" key="7">
    <source>
        <dbReference type="RuleBase" id="RU363032"/>
    </source>
</evidence>
<dbReference type="PANTHER" id="PTHR30151">
    <property type="entry name" value="ALKANE SULFONATE ABC TRANSPORTER-RELATED, MEMBRANE SUBUNIT"/>
    <property type="match status" value="1"/>
</dbReference>
<evidence type="ECO:0000256" key="2">
    <source>
        <dbReference type="ARBA" id="ARBA00022448"/>
    </source>
</evidence>
<dbReference type="PANTHER" id="PTHR30151:SF0">
    <property type="entry name" value="ABC TRANSPORTER PERMEASE PROTEIN MJ0413-RELATED"/>
    <property type="match status" value="1"/>
</dbReference>
<evidence type="ECO:0000256" key="5">
    <source>
        <dbReference type="ARBA" id="ARBA00022989"/>
    </source>
</evidence>
<organism evidence="10 11">
    <name type="scientific">Ferruginivarius sediminum</name>
    <dbReference type="NCBI Taxonomy" id="2661937"/>
    <lineage>
        <taxon>Bacteria</taxon>
        <taxon>Pseudomonadati</taxon>
        <taxon>Pseudomonadota</taxon>
        <taxon>Alphaproteobacteria</taxon>
        <taxon>Rhodospirillales</taxon>
        <taxon>Rhodospirillaceae</taxon>
        <taxon>Ferruginivarius</taxon>
    </lineage>
</organism>
<evidence type="ECO:0000256" key="1">
    <source>
        <dbReference type="ARBA" id="ARBA00004651"/>
    </source>
</evidence>
<evidence type="ECO:0000256" key="6">
    <source>
        <dbReference type="ARBA" id="ARBA00023136"/>
    </source>
</evidence>
<gene>
    <name evidence="10" type="ORF">DRB17_09565</name>
</gene>
<name>A0A369TD37_9PROT</name>
<dbReference type="RefSeq" id="WP_114581975.1">
    <property type="nucleotide sequence ID" value="NZ_QPMH01000007.1"/>
</dbReference>
<feature type="domain" description="ABC transmembrane type-1" evidence="9">
    <location>
        <begin position="99"/>
        <end position="279"/>
    </location>
</feature>
<feature type="transmembrane region" description="Helical" evidence="7">
    <location>
        <begin position="228"/>
        <end position="248"/>
    </location>
</feature>
<dbReference type="CDD" id="cd06261">
    <property type="entry name" value="TM_PBP2"/>
    <property type="match status" value="1"/>
</dbReference>
<dbReference type="Proteomes" id="UP000253941">
    <property type="component" value="Unassembled WGS sequence"/>
</dbReference>
<feature type="region of interest" description="Disordered" evidence="8">
    <location>
        <begin position="1"/>
        <end position="29"/>
    </location>
</feature>
<dbReference type="PROSITE" id="PS50928">
    <property type="entry name" value="ABC_TM1"/>
    <property type="match status" value="1"/>
</dbReference>
<evidence type="ECO:0000259" key="9">
    <source>
        <dbReference type="PROSITE" id="PS50928"/>
    </source>
</evidence>
<evidence type="ECO:0000256" key="8">
    <source>
        <dbReference type="SAM" id="MobiDB-lite"/>
    </source>
</evidence>
<keyword evidence="6 7" id="KW-0472">Membrane</keyword>
<evidence type="ECO:0000256" key="3">
    <source>
        <dbReference type="ARBA" id="ARBA00022475"/>
    </source>
</evidence>
<feature type="transmembrane region" description="Helical" evidence="7">
    <location>
        <begin position="260"/>
        <end position="279"/>
    </location>
</feature>
<dbReference type="Gene3D" id="1.10.3720.10">
    <property type="entry name" value="MetI-like"/>
    <property type="match status" value="1"/>
</dbReference>
<feature type="transmembrane region" description="Helical" evidence="7">
    <location>
        <begin position="46"/>
        <end position="64"/>
    </location>
</feature>
<dbReference type="InterPro" id="IPR000515">
    <property type="entry name" value="MetI-like"/>
</dbReference>
<accession>A0A369TD37</accession>
<protein>
    <submittedName>
        <fullName evidence="10">ABC transporter permease</fullName>
    </submittedName>
</protein>
<sequence>MSDTVVSGPALAGREVRHEDGPRGAPFTPPKQGFLALKSHYSRKTLGTLALLGALSLFLAWEIGAHSVPEAKEKFFPAVEQVLAALFQLFAEKEFIYDVGMSCLRIYLAYIVAMSVALPLAIGMGSFENLRATLNPTLSALRYLPAASFIPLLLVWFGPTDTSKVLLLFLGVVWFLVAGMLADVRSVSHELVESALTMGARRKTVVFNVILPAAGPQLMTSARDLTAVAWTYLVIAEVIGAQSGIGAVMMRAGRFLNVDVIIAGILTIGILGVLTDTVFRLGHRMLFPWAR</sequence>
<dbReference type="AlphaFoldDB" id="A0A369TD37"/>
<keyword evidence="2 7" id="KW-0813">Transport</keyword>
<proteinExistence type="inferred from homology"/>
<evidence type="ECO:0000256" key="4">
    <source>
        <dbReference type="ARBA" id="ARBA00022692"/>
    </source>
</evidence>
<keyword evidence="11" id="KW-1185">Reference proteome</keyword>
<feature type="transmembrane region" description="Helical" evidence="7">
    <location>
        <begin position="107"/>
        <end position="127"/>
    </location>
</feature>
<keyword evidence="5 7" id="KW-1133">Transmembrane helix</keyword>
<feature type="transmembrane region" description="Helical" evidence="7">
    <location>
        <begin position="139"/>
        <end position="159"/>
    </location>
</feature>
<comment type="similarity">
    <text evidence="7">Belongs to the binding-protein-dependent transport system permease family.</text>
</comment>
<comment type="caution">
    <text evidence="10">The sequence shown here is derived from an EMBL/GenBank/DDBJ whole genome shotgun (WGS) entry which is preliminary data.</text>
</comment>
<evidence type="ECO:0000313" key="11">
    <source>
        <dbReference type="Proteomes" id="UP000253941"/>
    </source>
</evidence>